<dbReference type="SUPFAM" id="SSF55874">
    <property type="entry name" value="ATPase domain of HSP90 chaperone/DNA topoisomerase II/histidine kinase"/>
    <property type="match status" value="1"/>
</dbReference>
<comment type="catalytic activity">
    <reaction evidence="1">
        <text>ATP + protein L-histidine = ADP + protein N-phospho-L-histidine.</text>
        <dbReference type="EC" id="2.7.13.3"/>
    </reaction>
</comment>
<dbReference type="Pfam" id="PF08521">
    <property type="entry name" value="2CSK_N"/>
    <property type="match status" value="1"/>
</dbReference>
<comment type="caution">
    <text evidence="14">The sequence shown here is derived from an EMBL/GenBank/DDBJ whole genome shotgun (WGS) entry which is preliminary data.</text>
</comment>
<evidence type="ECO:0000256" key="1">
    <source>
        <dbReference type="ARBA" id="ARBA00000085"/>
    </source>
</evidence>
<dbReference type="InterPro" id="IPR005467">
    <property type="entry name" value="His_kinase_dom"/>
</dbReference>
<dbReference type="InterPro" id="IPR036097">
    <property type="entry name" value="HisK_dim/P_sf"/>
</dbReference>
<dbReference type="RefSeq" id="WP_339115031.1">
    <property type="nucleotide sequence ID" value="NZ_JAYWLC010000003.1"/>
</dbReference>
<keyword evidence="8 11" id="KW-1133">Transmembrane helix</keyword>
<dbReference type="PRINTS" id="PR00344">
    <property type="entry name" value="BCTRLSENSOR"/>
</dbReference>
<feature type="domain" description="HAMP" evidence="13">
    <location>
        <begin position="192"/>
        <end position="244"/>
    </location>
</feature>
<dbReference type="PROSITE" id="PS50109">
    <property type="entry name" value="HIS_KIN"/>
    <property type="match status" value="1"/>
</dbReference>
<protein>
    <recommendedName>
        <fullName evidence="3">histidine kinase</fullName>
        <ecNumber evidence="3">2.7.13.3</ecNumber>
    </recommendedName>
</protein>
<evidence type="ECO:0000256" key="2">
    <source>
        <dbReference type="ARBA" id="ARBA00004370"/>
    </source>
</evidence>
<keyword evidence="15" id="KW-1185">Reference proteome</keyword>
<evidence type="ECO:0000256" key="8">
    <source>
        <dbReference type="ARBA" id="ARBA00022989"/>
    </source>
</evidence>
<dbReference type="Pfam" id="PF00512">
    <property type="entry name" value="HisKA"/>
    <property type="match status" value="1"/>
</dbReference>
<evidence type="ECO:0000313" key="14">
    <source>
        <dbReference type="EMBL" id="MER5171289.1"/>
    </source>
</evidence>
<dbReference type="CDD" id="cd00082">
    <property type="entry name" value="HisKA"/>
    <property type="match status" value="1"/>
</dbReference>
<dbReference type="Pfam" id="PF02518">
    <property type="entry name" value="HATPase_c"/>
    <property type="match status" value="1"/>
</dbReference>
<feature type="transmembrane region" description="Helical" evidence="11">
    <location>
        <begin position="172"/>
        <end position="195"/>
    </location>
</feature>
<dbReference type="SUPFAM" id="SSF47384">
    <property type="entry name" value="Homodimeric domain of signal transducing histidine kinase"/>
    <property type="match status" value="1"/>
</dbReference>
<feature type="domain" description="Histidine kinase" evidence="12">
    <location>
        <begin position="252"/>
        <end position="459"/>
    </location>
</feature>
<keyword evidence="4" id="KW-0597">Phosphoprotein</keyword>
<evidence type="ECO:0000256" key="5">
    <source>
        <dbReference type="ARBA" id="ARBA00022679"/>
    </source>
</evidence>
<dbReference type="PANTHER" id="PTHR45436">
    <property type="entry name" value="SENSOR HISTIDINE KINASE YKOH"/>
    <property type="match status" value="1"/>
</dbReference>
<evidence type="ECO:0000256" key="3">
    <source>
        <dbReference type="ARBA" id="ARBA00012438"/>
    </source>
</evidence>
<dbReference type="InterPro" id="IPR003594">
    <property type="entry name" value="HATPase_dom"/>
</dbReference>
<dbReference type="InterPro" id="IPR050428">
    <property type="entry name" value="TCS_sensor_his_kinase"/>
</dbReference>
<evidence type="ECO:0000256" key="10">
    <source>
        <dbReference type="ARBA" id="ARBA00023136"/>
    </source>
</evidence>
<evidence type="ECO:0000256" key="4">
    <source>
        <dbReference type="ARBA" id="ARBA00022553"/>
    </source>
</evidence>
<dbReference type="EC" id="2.7.13.3" evidence="3"/>
<evidence type="ECO:0000313" key="15">
    <source>
        <dbReference type="Proteomes" id="UP001438953"/>
    </source>
</evidence>
<accession>A0ABV1SEG6</accession>
<dbReference type="InterPro" id="IPR003660">
    <property type="entry name" value="HAMP_dom"/>
</dbReference>
<dbReference type="SMART" id="SM00388">
    <property type="entry name" value="HisKA"/>
    <property type="match status" value="1"/>
</dbReference>
<dbReference type="PROSITE" id="PS50885">
    <property type="entry name" value="HAMP"/>
    <property type="match status" value="1"/>
</dbReference>
<evidence type="ECO:0000256" key="9">
    <source>
        <dbReference type="ARBA" id="ARBA00023012"/>
    </source>
</evidence>
<dbReference type="InterPro" id="IPR036890">
    <property type="entry name" value="HATPase_C_sf"/>
</dbReference>
<dbReference type="Proteomes" id="UP001438953">
    <property type="component" value="Unassembled WGS sequence"/>
</dbReference>
<evidence type="ECO:0000259" key="13">
    <source>
        <dbReference type="PROSITE" id="PS50885"/>
    </source>
</evidence>
<dbReference type="SMART" id="SM00387">
    <property type="entry name" value="HATPase_c"/>
    <property type="match status" value="1"/>
</dbReference>
<gene>
    <name evidence="14" type="ORF">VSX56_05810</name>
</gene>
<dbReference type="InterPro" id="IPR013727">
    <property type="entry name" value="2CSK_N"/>
</dbReference>
<evidence type="ECO:0000259" key="12">
    <source>
        <dbReference type="PROSITE" id="PS50109"/>
    </source>
</evidence>
<proteinExistence type="predicted"/>
<dbReference type="PANTHER" id="PTHR45436:SF1">
    <property type="entry name" value="SENSOR PROTEIN QSEC"/>
    <property type="match status" value="1"/>
</dbReference>
<evidence type="ECO:0000256" key="7">
    <source>
        <dbReference type="ARBA" id="ARBA00022777"/>
    </source>
</evidence>
<evidence type="ECO:0000256" key="11">
    <source>
        <dbReference type="SAM" id="Phobius"/>
    </source>
</evidence>
<name>A0ABV1SEG6_9RHOB</name>
<keyword evidence="7 14" id="KW-0418">Kinase</keyword>
<sequence length="470" mass="51259">MDRPLHRSTGSLQGRILRAVMSLMLLGMVLVAATVWINGRQAAWDSYDRLLLGAANDIAESIFIQNGHPVVDLPVSAFELLAQARDDRIAYAVRGPHHQLITGYADTPFAADTRPNRNGEQLFDAPMQGEPARYVEITRLFAERNFSGAVHISVGQTLRARKDMTLHLVTDALWPAAIAGVLLLVSAYVIIHVALRPVEKIAADLATRDPYDLTPVPTENVPAEIEVMLAGVNRFMARLERQLEMMRNLISDSAHQLRTPVAAIRAQAEAIHETTDPELRQRQIERLTRRTRSLGRLLDQLLSRAMVTHRTDSIPRAPLDLRDVALEVLEHHDHRPELDLRFEIGPDPVVVAADAFSLEQALGNLVSNALTHGKAPVTIGTALEGSLACLWVADAGPGPAEDLTDRLGQRFARSHGSAEGGSGIGLSIVYAVAHAFGGGIRTEQSDHGFRISLVLPAANLHTTSSESTPQ</sequence>
<dbReference type="EMBL" id="JAYWLC010000003">
    <property type="protein sequence ID" value="MER5171289.1"/>
    <property type="molecule type" value="Genomic_DNA"/>
</dbReference>
<keyword evidence="9" id="KW-0902">Two-component regulatory system</keyword>
<organism evidence="14 15">
    <name type="scientific">Thioclava kandeliae</name>
    <dbReference type="NCBI Taxonomy" id="3070818"/>
    <lineage>
        <taxon>Bacteria</taxon>
        <taxon>Pseudomonadati</taxon>
        <taxon>Pseudomonadota</taxon>
        <taxon>Alphaproteobacteria</taxon>
        <taxon>Rhodobacterales</taxon>
        <taxon>Paracoccaceae</taxon>
        <taxon>Thioclava</taxon>
    </lineage>
</organism>
<dbReference type="InterPro" id="IPR004358">
    <property type="entry name" value="Sig_transdc_His_kin-like_C"/>
</dbReference>
<dbReference type="Gene3D" id="1.10.287.130">
    <property type="match status" value="1"/>
</dbReference>
<feature type="transmembrane region" description="Helical" evidence="11">
    <location>
        <begin position="16"/>
        <end position="37"/>
    </location>
</feature>
<keyword evidence="5" id="KW-0808">Transferase</keyword>
<dbReference type="GO" id="GO:0016301">
    <property type="term" value="F:kinase activity"/>
    <property type="evidence" value="ECO:0007669"/>
    <property type="project" value="UniProtKB-KW"/>
</dbReference>
<reference evidence="14 15" key="1">
    <citation type="submission" date="2024-06" db="EMBL/GenBank/DDBJ databases">
        <title>Thioclava kandeliae sp. nov. from a rhizosphere soil sample of Kandelia candel in a mangrove.</title>
        <authorList>
            <person name="Mu T."/>
        </authorList>
    </citation>
    <scope>NUCLEOTIDE SEQUENCE [LARGE SCALE GENOMIC DNA]</scope>
    <source>
        <strain evidence="14 15">CPCC 100088</strain>
    </source>
</reference>
<keyword evidence="6 11" id="KW-0812">Transmembrane</keyword>
<dbReference type="Gene3D" id="3.30.565.10">
    <property type="entry name" value="Histidine kinase-like ATPase, C-terminal domain"/>
    <property type="match status" value="1"/>
</dbReference>
<comment type="subcellular location">
    <subcellularLocation>
        <location evidence="2">Membrane</location>
    </subcellularLocation>
</comment>
<keyword evidence="10 11" id="KW-0472">Membrane</keyword>
<dbReference type="InterPro" id="IPR003661">
    <property type="entry name" value="HisK_dim/P_dom"/>
</dbReference>
<evidence type="ECO:0000256" key="6">
    <source>
        <dbReference type="ARBA" id="ARBA00022692"/>
    </source>
</evidence>